<evidence type="ECO:0000256" key="4">
    <source>
        <dbReference type="ARBA" id="ARBA00023002"/>
    </source>
</evidence>
<dbReference type="PANTHER" id="PTHR11473:SF24">
    <property type="entry name" value="PHENYLALANINE-4-HYDROXYLASE"/>
    <property type="match status" value="1"/>
</dbReference>
<keyword evidence="5 7" id="KW-0408">Iron</keyword>
<dbReference type="InterPro" id="IPR036329">
    <property type="entry name" value="Aro-AA_hydroxylase_C_sf"/>
</dbReference>
<evidence type="ECO:0000259" key="8">
    <source>
        <dbReference type="PROSITE" id="PS51410"/>
    </source>
</evidence>
<dbReference type="GO" id="GO:0005506">
    <property type="term" value="F:iron ion binding"/>
    <property type="evidence" value="ECO:0007669"/>
    <property type="project" value="InterPro"/>
</dbReference>
<feature type="binding site" evidence="7">
    <location>
        <position position="219"/>
    </location>
    <ligand>
        <name>Fe cation</name>
        <dbReference type="ChEBI" id="CHEBI:24875"/>
    </ligand>
</feature>
<dbReference type="OrthoDB" id="9780502at2"/>
<reference evidence="10" key="1">
    <citation type="submission" date="2016-10" db="EMBL/GenBank/DDBJ databases">
        <authorList>
            <person name="Varghese N."/>
            <person name="Submissions S."/>
        </authorList>
    </citation>
    <scope>NUCLEOTIDE SEQUENCE [LARGE SCALE GENOMIC DNA]</scope>
    <source>
        <strain evidence="10">DSM 25811 / CCM 8410 / LMG 26954 / E90</strain>
    </source>
</reference>
<dbReference type="RefSeq" id="WP_090393664.1">
    <property type="nucleotide sequence ID" value="NZ_FMZO01000035.1"/>
</dbReference>
<dbReference type="AlphaFoldDB" id="A0A1G7C1C5"/>
<evidence type="ECO:0000313" key="10">
    <source>
        <dbReference type="Proteomes" id="UP000198757"/>
    </source>
</evidence>
<name>A0A1G7C1C5_NIADE</name>
<comment type="similarity">
    <text evidence="2">Belongs to the biopterin-dependent aromatic amino acid hydroxylase family.</text>
</comment>
<keyword evidence="4" id="KW-0560">Oxidoreductase</keyword>
<feature type="binding site" evidence="7">
    <location>
        <position position="134"/>
    </location>
    <ligand>
        <name>Fe cation</name>
        <dbReference type="ChEBI" id="CHEBI:24875"/>
    </ligand>
</feature>
<dbReference type="GO" id="GO:0009072">
    <property type="term" value="P:aromatic amino acid metabolic process"/>
    <property type="evidence" value="ECO:0007669"/>
    <property type="project" value="InterPro"/>
</dbReference>
<feature type="binding site" evidence="7">
    <location>
        <position position="129"/>
    </location>
    <ligand>
        <name>Fe cation</name>
        <dbReference type="ChEBI" id="CHEBI:24875"/>
    </ligand>
</feature>
<protein>
    <submittedName>
        <fullName evidence="9">Phenylalanine-4-hydroxylase</fullName>
    </submittedName>
</protein>
<keyword evidence="6" id="KW-0503">Monooxygenase</keyword>
<dbReference type="NCBIfam" id="NF010657">
    <property type="entry name" value="PRK14056.1"/>
    <property type="match status" value="1"/>
</dbReference>
<evidence type="ECO:0000256" key="7">
    <source>
        <dbReference type="PIRSR" id="PIRSR601273-2"/>
    </source>
</evidence>
<evidence type="ECO:0000256" key="5">
    <source>
        <dbReference type="ARBA" id="ARBA00023004"/>
    </source>
</evidence>
<feature type="domain" description="Biopterin-dependent aromatic amino acid hydroxylase family profile" evidence="8">
    <location>
        <begin position="1"/>
        <end position="342"/>
    </location>
</feature>
<sequence>MNNYNNPIIDALPHHLKQYIVAQHYEHYTPVDHAVWRYVMRQNYKYLKDVAYYPYIPGLKQAGLTIEHIPDLQTMNDHLKQIGWAAVTVNGFIPSQAFMEFQACRVLIVAADIRQIQHIEYTPAPDIIHESAGHAPIIGEPEYAAYLQFTGEVGTRAMISRKDQELFEAIRALAVLKELAGTPEKDIREAEAALSFIQNNMGAPSEMALLARLHWWTVEYGLIGSLDDYKIYGAGLLSSIGESVSCMQPAVKKIMYTPDAVNYPYDITKPQPQLFVTPDFQNLVRVLDAFADTLAYRRGGSYGLQKAIGCGLVCTAAYSSGLQVSGVFVEPGIGEGTYIKTTGPTALAFGGRQLAGHGKLQHPKGIGSPVGKLRDSDLPLEDFTIDDLKNAGIEAGKPAALLFRNGLQVQGNVEEIVTRDDKIILIRFSACTVIDSITARQLFQPEWGIYDMAVGERIISVFPGAADKDAYDEVTAVPGEMPRSAYDAQTKALHQLYRQVRDVREGRSAPVLLKAVWNQLRELYTDDWLCALEILEVLKDRDPDNALRQQIEADLLRLKRERPALAKLISDGLQALEQIAIMPGTVQ</sequence>
<dbReference type="Pfam" id="PF00351">
    <property type="entry name" value="Biopterin_H"/>
    <property type="match status" value="2"/>
</dbReference>
<dbReference type="Proteomes" id="UP000198757">
    <property type="component" value="Unassembled WGS sequence"/>
</dbReference>
<dbReference type="STRING" id="1285928.SAMN04487894_13512"/>
<dbReference type="SUPFAM" id="SSF56534">
    <property type="entry name" value="Aromatic aminoacid monoxygenases, catalytic and oligomerization domains"/>
    <property type="match status" value="1"/>
</dbReference>
<dbReference type="EMBL" id="FMZO01000035">
    <property type="protein sequence ID" value="SDE32235.1"/>
    <property type="molecule type" value="Genomic_DNA"/>
</dbReference>
<dbReference type="PANTHER" id="PTHR11473">
    <property type="entry name" value="AROMATIC AMINO ACID HYDROXYLASE"/>
    <property type="match status" value="1"/>
</dbReference>
<evidence type="ECO:0000313" key="9">
    <source>
        <dbReference type="EMBL" id="SDE32235.1"/>
    </source>
</evidence>
<comment type="cofactor">
    <cofactor evidence="1 7">
        <name>Fe(2+)</name>
        <dbReference type="ChEBI" id="CHEBI:29033"/>
    </cofactor>
</comment>
<gene>
    <name evidence="9" type="ORF">SAMN04487894_13512</name>
</gene>
<dbReference type="InterPro" id="IPR036951">
    <property type="entry name" value="ArAA_hydroxylase_sf"/>
</dbReference>
<dbReference type="InterPro" id="IPR019774">
    <property type="entry name" value="Aromatic-AA_hydroxylase_C"/>
</dbReference>
<evidence type="ECO:0000256" key="2">
    <source>
        <dbReference type="ARBA" id="ARBA00009712"/>
    </source>
</evidence>
<evidence type="ECO:0000256" key="1">
    <source>
        <dbReference type="ARBA" id="ARBA00001954"/>
    </source>
</evidence>
<dbReference type="InterPro" id="IPR001273">
    <property type="entry name" value="ArAA_hydroxylase"/>
</dbReference>
<keyword evidence="3 7" id="KW-0479">Metal-binding</keyword>
<organism evidence="9 10">
    <name type="scientific">Niabella drilacis (strain DSM 25811 / CCM 8410 / CCUG 62505 / LMG 26954 / E90)</name>
    <dbReference type="NCBI Taxonomy" id="1285928"/>
    <lineage>
        <taxon>Bacteria</taxon>
        <taxon>Pseudomonadati</taxon>
        <taxon>Bacteroidota</taxon>
        <taxon>Chitinophagia</taxon>
        <taxon>Chitinophagales</taxon>
        <taxon>Chitinophagaceae</taxon>
        <taxon>Niabella</taxon>
    </lineage>
</organism>
<accession>A0A1G7C1C5</accession>
<evidence type="ECO:0000256" key="6">
    <source>
        <dbReference type="ARBA" id="ARBA00023033"/>
    </source>
</evidence>
<dbReference type="PRINTS" id="PR00372">
    <property type="entry name" value="FYWHYDRXLASE"/>
</dbReference>
<dbReference type="Gene3D" id="1.20.58.690">
    <property type="match status" value="1"/>
</dbReference>
<dbReference type="GO" id="GO:0016714">
    <property type="term" value="F:oxidoreductase activity, acting on paired donors, with incorporation or reduction of molecular oxygen, reduced pteridine as one donor, and incorporation of one atom of oxygen"/>
    <property type="evidence" value="ECO:0007669"/>
    <property type="project" value="InterPro"/>
</dbReference>
<keyword evidence="10" id="KW-1185">Reference proteome</keyword>
<dbReference type="PROSITE" id="PS51410">
    <property type="entry name" value="BH4_AAA_HYDROXYL_2"/>
    <property type="match status" value="1"/>
</dbReference>
<dbReference type="Gene3D" id="1.10.800.10">
    <property type="entry name" value="Aromatic amino acid hydroxylase"/>
    <property type="match status" value="1"/>
</dbReference>
<evidence type="ECO:0000256" key="3">
    <source>
        <dbReference type="ARBA" id="ARBA00022723"/>
    </source>
</evidence>
<proteinExistence type="inferred from homology"/>